<feature type="domain" description="Glyoxalase-like" evidence="6">
    <location>
        <begin position="113"/>
        <end position="211"/>
    </location>
</feature>
<evidence type="ECO:0000256" key="1">
    <source>
        <dbReference type="ARBA" id="ARBA00001554"/>
    </source>
</evidence>
<evidence type="ECO:0000256" key="4">
    <source>
        <dbReference type="ARBA" id="ARBA00021735"/>
    </source>
</evidence>
<organism evidence="7 8">
    <name type="scientific">Arthrobacter oryzae</name>
    <dbReference type="NCBI Taxonomy" id="409290"/>
    <lineage>
        <taxon>Bacteria</taxon>
        <taxon>Bacillati</taxon>
        <taxon>Actinomycetota</taxon>
        <taxon>Actinomycetes</taxon>
        <taxon>Micrococcales</taxon>
        <taxon>Micrococcaceae</taxon>
        <taxon>Arthrobacter</taxon>
    </lineage>
</organism>
<keyword evidence="8" id="KW-1185">Reference proteome</keyword>
<dbReference type="Proteomes" id="UP000273807">
    <property type="component" value="Unassembled WGS sequence"/>
</dbReference>
<dbReference type="InterPro" id="IPR001533">
    <property type="entry name" value="Pterin_deHydtase"/>
</dbReference>
<dbReference type="Gene3D" id="3.10.180.10">
    <property type="entry name" value="2,3-Dihydroxybiphenyl 1,2-Dioxygenase, domain 1"/>
    <property type="match status" value="1"/>
</dbReference>
<comment type="catalytic activity">
    <reaction evidence="1">
        <text>(4aS,6R)-4a-hydroxy-L-erythro-5,6,7,8-tetrahydrobiopterin = (6R)-L-erythro-6,7-dihydrobiopterin + H2O</text>
        <dbReference type="Rhea" id="RHEA:11920"/>
        <dbReference type="ChEBI" id="CHEBI:15377"/>
        <dbReference type="ChEBI" id="CHEBI:15642"/>
        <dbReference type="ChEBI" id="CHEBI:43120"/>
        <dbReference type="EC" id="4.2.1.96"/>
    </reaction>
</comment>
<dbReference type="InterPro" id="IPR029068">
    <property type="entry name" value="Glyas_Bleomycin-R_OHBP_Dase"/>
</dbReference>
<dbReference type="GO" id="GO:0006729">
    <property type="term" value="P:tetrahydrobiopterin biosynthetic process"/>
    <property type="evidence" value="ECO:0007669"/>
    <property type="project" value="InterPro"/>
</dbReference>
<dbReference type="Gene3D" id="3.30.1360.20">
    <property type="entry name" value="Transcriptional coactivator/pterin dehydratase"/>
    <property type="match status" value="1"/>
</dbReference>
<dbReference type="EMBL" id="RBED01000106">
    <property type="protein sequence ID" value="RNL53309.1"/>
    <property type="molecule type" value="Genomic_DNA"/>
</dbReference>
<evidence type="ECO:0000256" key="2">
    <source>
        <dbReference type="ARBA" id="ARBA00006472"/>
    </source>
</evidence>
<dbReference type="InterPro" id="IPR041581">
    <property type="entry name" value="Glyoxalase_6"/>
</dbReference>
<evidence type="ECO:0000313" key="8">
    <source>
        <dbReference type="Proteomes" id="UP000273807"/>
    </source>
</evidence>
<dbReference type="OrthoDB" id="15077at2"/>
<dbReference type="Pfam" id="PF01329">
    <property type="entry name" value="Pterin_4a"/>
    <property type="match status" value="1"/>
</dbReference>
<dbReference type="CDD" id="cd00488">
    <property type="entry name" value="PCD_DCoH"/>
    <property type="match status" value="1"/>
</dbReference>
<dbReference type="AlphaFoldDB" id="A0A3N0BVF9"/>
<dbReference type="SUPFAM" id="SSF55248">
    <property type="entry name" value="PCD-like"/>
    <property type="match status" value="1"/>
</dbReference>
<comment type="similarity">
    <text evidence="2">Belongs to the pterin-4-alpha-carbinolamine dehydratase family.</text>
</comment>
<evidence type="ECO:0000259" key="6">
    <source>
        <dbReference type="Pfam" id="PF18029"/>
    </source>
</evidence>
<accession>A0A3N0BVF9</accession>
<sequence>MAVPAILSADQIDAALAGLPDWRYRLGGLVTVYKAPTSAAALELIAAVGRLAEEQGHHPDLDWRYNRVFLRYSSHDAGGQVTPRDVAAATAAGAAAAASGAAAEPGLFRTIEVGIDTEDPAAISEVWRVALGYRRASSGDLMDPYGRGPGVWFQETSTPNSNHIHLDVHRSQAESGAVQEKTAATGALMNRDHAPGWVVVTDVQGNRLCLCTEAGHGPETVQDQPPPD</sequence>
<dbReference type="GO" id="GO:0008124">
    <property type="term" value="F:4-alpha-hydroxytetrahydrobiopterin dehydratase activity"/>
    <property type="evidence" value="ECO:0007669"/>
    <property type="project" value="UniProtKB-EC"/>
</dbReference>
<evidence type="ECO:0000256" key="3">
    <source>
        <dbReference type="ARBA" id="ARBA00013252"/>
    </source>
</evidence>
<protein>
    <recommendedName>
        <fullName evidence="4">Putative pterin-4-alpha-carbinolamine dehydratase</fullName>
        <ecNumber evidence="3">4.2.1.96</ecNumber>
    </recommendedName>
</protein>
<proteinExistence type="inferred from homology"/>
<dbReference type="EC" id="4.2.1.96" evidence="3"/>
<keyword evidence="5" id="KW-0456">Lyase</keyword>
<dbReference type="RefSeq" id="WP_123255759.1">
    <property type="nucleotide sequence ID" value="NZ_RBED01000106.1"/>
</dbReference>
<comment type="caution">
    <text evidence="7">The sequence shown here is derived from an EMBL/GenBank/DDBJ whole genome shotgun (WGS) entry which is preliminary data.</text>
</comment>
<reference evidence="7 8" key="1">
    <citation type="submission" date="2018-10" db="EMBL/GenBank/DDBJ databases">
        <title>Genome sequencing of Arthrobacter oryzae TNB02.</title>
        <authorList>
            <person name="Cho Y.-J."/>
            <person name="Cho A."/>
            <person name="Kim O.-S."/>
        </authorList>
    </citation>
    <scope>NUCLEOTIDE SEQUENCE [LARGE SCALE GENOMIC DNA]</scope>
    <source>
        <strain evidence="7 8">TNB02</strain>
    </source>
</reference>
<name>A0A3N0BVF9_9MICC</name>
<dbReference type="InterPro" id="IPR036428">
    <property type="entry name" value="PCD_sf"/>
</dbReference>
<dbReference type="Pfam" id="PF18029">
    <property type="entry name" value="Glyoxalase_6"/>
    <property type="match status" value="1"/>
</dbReference>
<evidence type="ECO:0000313" key="7">
    <source>
        <dbReference type="EMBL" id="RNL53309.1"/>
    </source>
</evidence>
<evidence type="ECO:0000256" key="5">
    <source>
        <dbReference type="ARBA" id="ARBA00023239"/>
    </source>
</evidence>
<gene>
    <name evidence="7" type="ORF">D7003_12470</name>
</gene>